<keyword evidence="3" id="KW-1185">Reference proteome</keyword>
<accession>A0A4U6TU37</accession>
<dbReference type="EMBL" id="CM016559">
    <property type="protein sequence ID" value="TKW01187.1"/>
    <property type="molecule type" value="Genomic_DNA"/>
</dbReference>
<sequence length="164" mass="16908">MGTAEHVTAAGSKNKTKEAPYLVNGGQRGISGRLLVGPAAGEGSPATGGAAGVEASAAGGGSPTTGSYGRRWRAAAGGGSPTTGACGRRWGFCGRRRPAAGLVQIRRETEQGGRAGVGDRRRGCAGRRRVWAGRRRRWTAAAAYKPAEKLKRLICCERKTLFGG</sequence>
<feature type="region of interest" description="Disordered" evidence="1">
    <location>
        <begin position="1"/>
        <end position="24"/>
    </location>
</feature>
<evidence type="ECO:0000313" key="3">
    <source>
        <dbReference type="Proteomes" id="UP000298652"/>
    </source>
</evidence>
<reference evidence="2" key="1">
    <citation type="submission" date="2019-03" db="EMBL/GenBank/DDBJ databases">
        <title>WGS assembly of Setaria viridis.</title>
        <authorList>
            <person name="Huang P."/>
            <person name="Jenkins J."/>
            <person name="Grimwood J."/>
            <person name="Barry K."/>
            <person name="Healey A."/>
            <person name="Mamidi S."/>
            <person name="Sreedasyam A."/>
            <person name="Shu S."/>
            <person name="Feldman M."/>
            <person name="Wu J."/>
            <person name="Yu Y."/>
            <person name="Chen C."/>
            <person name="Johnson J."/>
            <person name="Rokhsar D."/>
            <person name="Baxter I."/>
            <person name="Schmutz J."/>
            <person name="Brutnell T."/>
            <person name="Kellogg E."/>
        </authorList>
    </citation>
    <scope>NUCLEOTIDE SEQUENCE [LARGE SCALE GENOMIC DNA]</scope>
</reference>
<dbReference type="AlphaFoldDB" id="A0A4U6TU37"/>
<evidence type="ECO:0000313" key="2">
    <source>
        <dbReference type="EMBL" id="TKW01187.1"/>
    </source>
</evidence>
<dbReference type="Proteomes" id="UP000298652">
    <property type="component" value="Chromosome 8"/>
</dbReference>
<protein>
    <submittedName>
        <fullName evidence="2">Uncharacterized protein</fullName>
    </submittedName>
</protein>
<name>A0A4U6TU37_SETVI</name>
<proteinExistence type="predicted"/>
<dbReference type="Gramene" id="TKW01187">
    <property type="protein sequence ID" value="TKW01187"/>
    <property type="gene ID" value="SEVIR_8G163000v2"/>
</dbReference>
<organism evidence="2 3">
    <name type="scientific">Setaria viridis</name>
    <name type="common">Green bristlegrass</name>
    <name type="synonym">Setaria italica subsp. viridis</name>
    <dbReference type="NCBI Taxonomy" id="4556"/>
    <lineage>
        <taxon>Eukaryota</taxon>
        <taxon>Viridiplantae</taxon>
        <taxon>Streptophyta</taxon>
        <taxon>Embryophyta</taxon>
        <taxon>Tracheophyta</taxon>
        <taxon>Spermatophyta</taxon>
        <taxon>Magnoliopsida</taxon>
        <taxon>Liliopsida</taxon>
        <taxon>Poales</taxon>
        <taxon>Poaceae</taxon>
        <taxon>PACMAD clade</taxon>
        <taxon>Panicoideae</taxon>
        <taxon>Panicodae</taxon>
        <taxon>Paniceae</taxon>
        <taxon>Cenchrinae</taxon>
        <taxon>Setaria</taxon>
    </lineage>
</organism>
<gene>
    <name evidence="2" type="ORF">SEVIR_8G163000v2</name>
</gene>
<feature type="region of interest" description="Disordered" evidence="1">
    <location>
        <begin position="37"/>
        <end position="83"/>
    </location>
</feature>
<evidence type="ECO:0000256" key="1">
    <source>
        <dbReference type="SAM" id="MobiDB-lite"/>
    </source>
</evidence>